<evidence type="ECO:0000256" key="1">
    <source>
        <dbReference type="ARBA" id="ARBA00004123"/>
    </source>
</evidence>
<dbReference type="PANTHER" id="PTHR45714">
    <property type="entry name" value="HOMEOBOX-LEUCINE ZIPPER PROTEIN HAT14"/>
    <property type="match status" value="1"/>
</dbReference>
<feature type="DNA-binding region" description="Homeobox" evidence="8">
    <location>
        <begin position="47"/>
        <end position="106"/>
    </location>
</feature>
<dbReference type="Pfam" id="PF02183">
    <property type="entry name" value="HALZ"/>
    <property type="match status" value="1"/>
</dbReference>
<evidence type="ECO:0000313" key="13">
    <source>
        <dbReference type="EMBL" id="CAK9863640.1"/>
    </source>
</evidence>
<feature type="coiled-coil region" evidence="10">
    <location>
        <begin position="104"/>
        <end position="141"/>
    </location>
</feature>
<evidence type="ECO:0000256" key="9">
    <source>
        <dbReference type="RuleBase" id="RU000682"/>
    </source>
</evidence>
<dbReference type="InterPro" id="IPR050762">
    <property type="entry name" value="HD-ZIP_Homeobox_LZ_Class_II"/>
</dbReference>
<dbReference type="EMBL" id="OZ023714">
    <property type="protein sequence ID" value="CAK9863640.1"/>
    <property type="molecule type" value="Genomic_DNA"/>
</dbReference>
<evidence type="ECO:0000256" key="10">
    <source>
        <dbReference type="SAM" id="Coils"/>
    </source>
</evidence>
<evidence type="ECO:0000256" key="5">
    <source>
        <dbReference type="ARBA" id="ARBA00023155"/>
    </source>
</evidence>
<name>A0ABP1AMN3_9BRYO</name>
<accession>A0ABP1AMN3</accession>
<keyword evidence="3" id="KW-0805">Transcription regulation</keyword>
<dbReference type="SUPFAM" id="SSF46689">
    <property type="entry name" value="Homeodomain-like"/>
    <property type="match status" value="1"/>
</dbReference>
<proteinExistence type="inferred from homology"/>
<gene>
    <name evidence="13" type="ORF">CSSPJE1EN2_LOCUS6635</name>
</gene>
<feature type="compositionally biased region" description="Gly residues" evidence="11">
    <location>
        <begin position="1"/>
        <end position="11"/>
    </location>
</feature>
<evidence type="ECO:0000259" key="12">
    <source>
        <dbReference type="PROSITE" id="PS50071"/>
    </source>
</evidence>
<dbReference type="Gene3D" id="1.10.10.60">
    <property type="entry name" value="Homeodomain-like"/>
    <property type="match status" value="1"/>
</dbReference>
<dbReference type="InterPro" id="IPR009057">
    <property type="entry name" value="Homeodomain-like_sf"/>
</dbReference>
<feature type="domain" description="Homeobox" evidence="12">
    <location>
        <begin position="45"/>
        <end position="105"/>
    </location>
</feature>
<organism evidence="13 14">
    <name type="scientific">Sphagnum jensenii</name>
    <dbReference type="NCBI Taxonomy" id="128206"/>
    <lineage>
        <taxon>Eukaryota</taxon>
        <taxon>Viridiplantae</taxon>
        <taxon>Streptophyta</taxon>
        <taxon>Embryophyta</taxon>
        <taxon>Bryophyta</taxon>
        <taxon>Sphagnophytina</taxon>
        <taxon>Sphagnopsida</taxon>
        <taxon>Sphagnales</taxon>
        <taxon>Sphagnaceae</taxon>
        <taxon>Sphagnum</taxon>
    </lineage>
</organism>
<keyword evidence="7 8" id="KW-0539">Nucleus</keyword>
<dbReference type="SMART" id="SM00340">
    <property type="entry name" value="HALZ"/>
    <property type="match status" value="1"/>
</dbReference>
<evidence type="ECO:0000256" key="2">
    <source>
        <dbReference type="ARBA" id="ARBA00006074"/>
    </source>
</evidence>
<keyword evidence="14" id="KW-1185">Reference proteome</keyword>
<reference evidence="13" key="1">
    <citation type="submission" date="2024-03" db="EMBL/GenBank/DDBJ databases">
        <authorList>
            <consortium name="ELIXIR-Norway"/>
            <consortium name="Elixir Norway"/>
        </authorList>
    </citation>
    <scope>NUCLEOTIDE SEQUENCE</scope>
</reference>
<evidence type="ECO:0000256" key="11">
    <source>
        <dbReference type="SAM" id="MobiDB-lite"/>
    </source>
</evidence>
<keyword evidence="4 8" id="KW-0238">DNA-binding</keyword>
<keyword evidence="6" id="KW-0804">Transcription</keyword>
<keyword evidence="5 8" id="KW-0371">Homeobox</keyword>
<dbReference type="InterPro" id="IPR003106">
    <property type="entry name" value="Leu_zip_homeo"/>
</dbReference>
<keyword evidence="10" id="KW-0175">Coiled coil</keyword>
<evidence type="ECO:0000256" key="3">
    <source>
        <dbReference type="ARBA" id="ARBA00023015"/>
    </source>
</evidence>
<dbReference type="PROSITE" id="PS00027">
    <property type="entry name" value="HOMEOBOX_1"/>
    <property type="match status" value="1"/>
</dbReference>
<feature type="non-terminal residue" evidence="13">
    <location>
        <position position="1"/>
    </location>
</feature>
<protein>
    <recommendedName>
        <fullName evidence="12">Homeobox domain-containing protein</fullName>
    </recommendedName>
</protein>
<dbReference type="PROSITE" id="PS50071">
    <property type="entry name" value="HOMEOBOX_2"/>
    <property type="match status" value="1"/>
</dbReference>
<dbReference type="InterPro" id="IPR017970">
    <property type="entry name" value="Homeobox_CS"/>
</dbReference>
<evidence type="ECO:0000256" key="7">
    <source>
        <dbReference type="ARBA" id="ARBA00023242"/>
    </source>
</evidence>
<comment type="subcellular location">
    <subcellularLocation>
        <location evidence="1 8 9">Nucleus</location>
    </subcellularLocation>
</comment>
<sequence>VETYSSGGGRGSSPRDIDMNQLPSTSDGDDEAVVRGSDDEADGSAATTRKKLRLSKEQSALLEDSFKDHSTLNPKQKNALAKQLNLRPRQVEVWFQNRRARTKLKQTEVDCEVLKRCCENLSEENRRLQKELQELRALKLAVVATTPRACTAAAVIDAHGFSSYMQRPVLSAATLTMCPSCERVATVENRSAHITFPKPAGSSSSFSHFLQPSAAY</sequence>
<evidence type="ECO:0000256" key="8">
    <source>
        <dbReference type="PROSITE-ProRule" id="PRU00108"/>
    </source>
</evidence>
<evidence type="ECO:0000256" key="4">
    <source>
        <dbReference type="ARBA" id="ARBA00023125"/>
    </source>
</evidence>
<feature type="region of interest" description="Disordered" evidence="11">
    <location>
        <begin position="1"/>
        <end position="52"/>
    </location>
</feature>
<dbReference type="Pfam" id="PF00046">
    <property type="entry name" value="Homeodomain"/>
    <property type="match status" value="1"/>
</dbReference>
<evidence type="ECO:0000313" key="14">
    <source>
        <dbReference type="Proteomes" id="UP001497522"/>
    </source>
</evidence>
<dbReference type="InterPro" id="IPR001356">
    <property type="entry name" value="HD"/>
</dbReference>
<comment type="similarity">
    <text evidence="2">Belongs to the HD-ZIP homeobox family. Class II subfamily.</text>
</comment>
<dbReference type="CDD" id="cd00086">
    <property type="entry name" value="homeodomain"/>
    <property type="match status" value="1"/>
</dbReference>
<dbReference type="Proteomes" id="UP001497522">
    <property type="component" value="Chromosome 13"/>
</dbReference>
<dbReference type="PANTHER" id="PTHR45714:SF34">
    <property type="entry name" value="HOMEOBOX-LEUCINE ZIPPER PROTEIN HAT9"/>
    <property type="match status" value="1"/>
</dbReference>
<dbReference type="SMART" id="SM00389">
    <property type="entry name" value="HOX"/>
    <property type="match status" value="1"/>
</dbReference>
<evidence type="ECO:0000256" key="6">
    <source>
        <dbReference type="ARBA" id="ARBA00023163"/>
    </source>
</evidence>